<keyword evidence="1" id="KW-0808">Transferase</keyword>
<dbReference type="InterPro" id="IPR010743">
    <property type="entry name" value="Methionine_synth_MetW"/>
</dbReference>
<accession>A0A6B2M1X9</accession>
<dbReference type="CDD" id="cd02440">
    <property type="entry name" value="AdoMet_MTases"/>
    <property type="match status" value="1"/>
</dbReference>
<dbReference type="AlphaFoldDB" id="A0A6B2M1X9"/>
<dbReference type="SUPFAM" id="SSF53335">
    <property type="entry name" value="S-adenosyl-L-methionine-dependent methyltransferases"/>
    <property type="match status" value="1"/>
</dbReference>
<dbReference type="RefSeq" id="WP_163963676.1">
    <property type="nucleotide sequence ID" value="NZ_JAAGNX010000002.1"/>
</dbReference>
<protein>
    <submittedName>
        <fullName evidence="1">Methyltransferase domain-containing protein</fullName>
    </submittedName>
</protein>
<comment type="caution">
    <text evidence="1">The sequence shown here is derived from an EMBL/GenBank/DDBJ whole genome shotgun (WGS) entry which is preliminary data.</text>
</comment>
<dbReference type="InterPro" id="IPR029063">
    <property type="entry name" value="SAM-dependent_MTases_sf"/>
</dbReference>
<keyword evidence="2" id="KW-1185">Reference proteome</keyword>
<sequence length="210" mass="23463">MPRHQIKRETDLQIISEWIDEGQSVLDVGCGRGILLEHLIRTRSARALGVDASLEKVQSCVKRGVPVYHGAAESLLEEFPDGYFDWVILSRMVQELAHPGELIRASLRVASNVAVGFVNHGYWLNRWSTLRTGSRPTNEVFPLSWDAGHPYNPVTIKGFNQFASKEGIDIANTIFLKGDWRQRTSFLPNLTAGYAVYHLRGTSGTWLSGG</sequence>
<evidence type="ECO:0000313" key="1">
    <source>
        <dbReference type="EMBL" id="NDV62087.1"/>
    </source>
</evidence>
<dbReference type="EMBL" id="JAAGNX010000002">
    <property type="protein sequence ID" value="NDV62087.1"/>
    <property type="molecule type" value="Genomic_DNA"/>
</dbReference>
<dbReference type="Proteomes" id="UP000478417">
    <property type="component" value="Unassembled WGS sequence"/>
</dbReference>
<dbReference type="GO" id="GO:0008168">
    <property type="term" value="F:methyltransferase activity"/>
    <property type="evidence" value="ECO:0007669"/>
    <property type="project" value="UniProtKB-KW"/>
</dbReference>
<keyword evidence="1" id="KW-0489">Methyltransferase</keyword>
<gene>
    <name evidence="1" type="ORF">G0Q06_06480</name>
</gene>
<dbReference type="Pfam" id="PF07021">
    <property type="entry name" value="MetW"/>
    <property type="match status" value="1"/>
</dbReference>
<dbReference type="Gene3D" id="3.40.50.150">
    <property type="entry name" value="Vaccinia Virus protein VP39"/>
    <property type="match status" value="1"/>
</dbReference>
<evidence type="ECO:0000313" key="2">
    <source>
        <dbReference type="Proteomes" id="UP000478417"/>
    </source>
</evidence>
<dbReference type="GO" id="GO:0032259">
    <property type="term" value="P:methylation"/>
    <property type="evidence" value="ECO:0007669"/>
    <property type="project" value="UniProtKB-KW"/>
</dbReference>
<name>A0A6B2M1X9_9BACT</name>
<organism evidence="1 2">
    <name type="scientific">Oceanipulchritudo coccoides</name>
    <dbReference type="NCBI Taxonomy" id="2706888"/>
    <lineage>
        <taxon>Bacteria</taxon>
        <taxon>Pseudomonadati</taxon>
        <taxon>Verrucomicrobiota</taxon>
        <taxon>Opitutia</taxon>
        <taxon>Puniceicoccales</taxon>
        <taxon>Oceanipulchritudinaceae</taxon>
        <taxon>Oceanipulchritudo</taxon>
    </lineage>
</organism>
<reference evidence="1 2" key="1">
    <citation type="submission" date="2020-02" db="EMBL/GenBank/DDBJ databases">
        <title>Albibacoteraceae fam. nov., the first described family within the subdivision 4 Verrucomicrobia.</title>
        <authorList>
            <person name="Xi F."/>
        </authorList>
    </citation>
    <scope>NUCLEOTIDE SEQUENCE [LARGE SCALE GENOMIC DNA]</scope>
    <source>
        <strain evidence="1 2">CK1056</strain>
    </source>
</reference>
<proteinExistence type="predicted"/>